<accession>B8C208</accession>
<reference evidence="4 5" key="1">
    <citation type="journal article" date="2004" name="Science">
        <title>The genome of the diatom Thalassiosira pseudonana: ecology, evolution, and metabolism.</title>
        <authorList>
            <person name="Armbrust E.V."/>
            <person name="Berges J.A."/>
            <person name="Bowler C."/>
            <person name="Green B.R."/>
            <person name="Martinez D."/>
            <person name="Putnam N.H."/>
            <person name="Zhou S."/>
            <person name="Allen A.E."/>
            <person name="Apt K.E."/>
            <person name="Bechner M."/>
            <person name="Brzezinski M.A."/>
            <person name="Chaal B.K."/>
            <person name="Chiovitti A."/>
            <person name="Davis A.K."/>
            <person name="Demarest M.S."/>
            <person name="Detter J.C."/>
            <person name="Glavina T."/>
            <person name="Goodstein D."/>
            <person name="Hadi M.Z."/>
            <person name="Hellsten U."/>
            <person name="Hildebrand M."/>
            <person name="Jenkins B.D."/>
            <person name="Jurka J."/>
            <person name="Kapitonov V.V."/>
            <person name="Kroger N."/>
            <person name="Lau W.W."/>
            <person name="Lane T.W."/>
            <person name="Larimer F.W."/>
            <person name="Lippmeier J.C."/>
            <person name="Lucas S."/>
            <person name="Medina M."/>
            <person name="Montsant A."/>
            <person name="Obornik M."/>
            <person name="Parker M.S."/>
            <person name="Palenik B."/>
            <person name="Pazour G.J."/>
            <person name="Richardson P.M."/>
            <person name="Rynearson T.A."/>
            <person name="Saito M.A."/>
            <person name="Schwartz D.C."/>
            <person name="Thamatrakoln K."/>
            <person name="Valentin K."/>
            <person name="Vardi A."/>
            <person name="Wilkerson F.P."/>
            <person name="Rokhsar D.S."/>
        </authorList>
    </citation>
    <scope>NUCLEOTIDE SEQUENCE [LARGE SCALE GENOMIC DNA]</scope>
    <source>
        <strain evidence="4 5">CCMP1335</strain>
    </source>
</reference>
<dbReference type="AlphaFoldDB" id="B8C208"/>
<dbReference type="PROSITE" id="PS51371">
    <property type="entry name" value="CBS"/>
    <property type="match status" value="1"/>
</dbReference>
<dbReference type="InterPro" id="IPR051257">
    <property type="entry name" value="Diverse_CBS-Domain"/>
</dbReference>
<evidence type="ECO:0000256" key="1">
    <source>
        <dbReference type="ARBA" id="ARBA00023122"/>
    </source>
</evidence>
<dbReference type="InterPro" id="IPR000644">
    <property type="entry name" value="CBS_dom"/>
</dbReference>
<feature type="domain" description="CBS" evidence="3">
    <location>
        <begin position="117"/>
        <end position="176"/>
    </location>
</feature>
<dbReference type="PANTHER" id="PTHR43080">
    <property type="entry name" value="CBS DOMAIN-CONTAINING PROTEIN CBSX3, MITOCHONDRIAL"/>
    <property type="match status" value="1"/>
</dbReference>
<dbReference type="PaxDb" id="35128-Thaps22592"/>
<dbReference type="PANTHER" id="PTHR43080:SF2">
    <property type="entry name" value="CBS DOMAIN-CONTAINING PROTEIN"/>
    <property type="match status" value="1"/>
</dbReference>
<dbReference type="CDD" id="cd04623">
    <property type="entry name" value="CBS_pair_bac_euk"/>
    <property type="match status" value="1"/>
</dbReference>
<dbReference type="eggNOG" id="ENOG502QQ7J">
    <property type="taxonomic scope" value="Eukaryota"/>
</dbReference>
<dbReference type="SMART" id="SM00116">
    <property type="entry name" value="CBS"/>
    <property type="match status" value="2"/>
</dbReference>
<evidence type="ECO:0000259" key="3">
    <source>
        <dbReference type="PROSITE" id="PS51371"/>
    </source>
</evidence>
<reference evidence="4 5" key="2">
    <citation type="journal article" date="2008" name="Nature">
        <title>The Phaeodactylum genome reveals the evolutionary history of diatom genomes.</title>
        <authorList>
            <person name="Bowler C."/>
            <person name="Allen A.E."/>
            <person name="Badger J.H."/>
            <person name="Grimwood J."/>
            <person name="Jabbari K."/>
            <person name="Kuo A."/>
            <person name="Maheswari U."/>
            <person name="Martens C."/>
            <person name="Maumus F."/>
            <person name="Otillar R.P."/>
            <person name="Rayko E."/>
            <person name="Salamov A."/>
            <person name="Vandepoele K."/>
            <person name="Beszteri B."/>
            <person name="Gruber A."/>
            <person name="Heijde M."/>
            <person name="Katinka M."/>
            <person name="Mock T."/>
            <person name="Valentin K."/>
            <person name="Verret F."/>
            <person name="Berges J.A."/>
            <person name="Brownlee C."/>
            <person name="Cadoret J.P."/>
            <person name="Chiovitti A."/>
            <person name="Choi C.J."/>
            <person name="Coesel S."/>
            <person name="De Martino A."/>
            <person name="Detter J.C."/>
            <person name="Durkin C."/>
            <person name="Falciatore A."/>
            <person name="Fournet J."/>
            <person name="Haruta M."/>
            <person name="Huysman M.J."/>
            <person name="Jenkins B.D."/>
            <person name="Jiroutova K."/>
            <person name="Jorgensen R.E."/>
            <person name="Joubert Y."/>
            <person name="Kaplan A."/>
            <person name="Kroger N."/>
            <person name="Kroth P.G."/>
            <person name="La Roche J."/>
            <person name="Lindquist E."/>
            <person name="Lommer M."/>
            <person name="Martin-Jezequel V."/>
            <person name="Lopez P.J."/>
            <person name="Lucas S."/>
            <person name="Mangogna M."/>
            <person name="McGinnis K."/>
            <person name="Medlin L.K."/>
            <person name="Montsant A."/>
            <person name="Oudot-Le Secq M.P."/>
            <person name="Napoli C."/>
            <person name="Obornik M."/>
            <person name="Parker M.S."/>
            <person name="Petit J.L."/>
            <person name="Porcel B.M."/>
            <person name="Poulsen N."/>
            <person name="Robison M."/>
            <person name="Rychlewski L."/>
            <person name="Rynearson T.A."/>
            <person name="Schmutz J."/>
            <person name="Shapiro H."/>
            <person name="Siaut M."/>
            <person name="Stanley M."/>
            <person name="Sussman M.R."/>
            <person name="Taylor A.R."/>
            <person name="Vardi A."/>
            <person name="von Dassow P."/>
            <person name="Vyverman W."/>
            <person name="Willis A."/>
            <person name="Wyrwicz L.S."/>
            <person name="Rokhsar D.S."/>
            <person name="Weissenbach J."/>
            <person name="Armbrust E.V."/>
            <person name="Green B.R."/>
            <person name="Van de Peer Y."/>
            <person name="Grigoriev I.V."/>
        </authorList>
    </citation>
    <scope>NUCLEOTIDE SEQUENCE [LARGE SCALE GENOMIC DNA]</scope>
    <source>
        <strain evidence="4 5">CCMP1335</strain>
    </source>
</reference>
<dbReference type="InterPro" id="IPR044725">
    <property type="entry name" value="CBSX3_CBS_dom"/>
</dbReference>
<sequence>MFSIYATSLSKASTRHIARQAGAVQFARRGMVTPKLEEAARDANYAWKKSCYSGMDYTIGDESTVFEAVNKLAAYDVGCLVTKDANGNLSGVISERDYVQKIALLGKSSKDTLVRQISTKAADLVTASPSDTVDACMQKMLTRDIRHLPLVDESGAVVGIISIKDLIKTCLEEKEHVIHQLSSFAVGEGGHFVM</sequence>
<dbReference type="Proteomes" id="UP000001449">
    <property type="component" value="Chromosome 5"/>
</dbReference>
<keyword evidence="1 2" id="KW-0129">CBS domain</keyword>
<dbReference type="GeneID" id="7449678"/>
<evidence type="ECO:0000256" key="2">
    <source>
        <dbReference type="PROSITE-ProRule" id="PRU00703"/>
    </source>
</evidence>
<evidence type="ECO:0000313" key="4">
    <source>
        <dbReference type="EMBL" id="EED91858.1"/>
    </source>
</evidence>
<dbReference type="InterPro" id="IPR046342">
    <property type="entry name" value="CBS_dom_sf"/>
</dbReference>
<dbReference type="InParanoid" id="B8C208"/>
<dbReference type="STRING" id="35128.B8C208"/>
<dbReference type="EMBL" id="CM000642">
    <property type="protein sequence ID" value="EED91858.1"/>
    <property type="molecule type" value="Genomic_DNA"/>
</dbReference>
<dbReference type="Pfam" id="PF00571">
    <property type="entry name" value="CBS"/>
    <property type="match status" value="2"/>
</dbReference>
<dbReference type="RefSeq" id="XP_002290106.1">
    <property type="nucleotide sequence ID" value="XM_002290070.1"/>
</dbReference>
<keyword evidence="5" id="KW-1185">Reference proteome</keyword>
<dbReference type="Gene3D" id="3.10.580.10">
    <property type="entry name" value="CBS-domain"/>
    <property type="match status" value="1"/>
</dbReference>
<evidence type="ECO:0000313" key="5">
    <source>
        <dbReference type="Proteomes" id="UP000001449"/>
    </source>
</evidence>
<dbReference type="SUPFAM" id="SSF54631">
    <property type="entry name" value="CBS-domain pair"/>
    <property type="match status" value="1"/>
</dbReference>
<protein>
    <recommendedName>
        <fullName evidence="3">CBS domain-containing protein</fullName>
    </recommendedName>
</protein>
<name>B8C208_THAPS</name>
<organism evidence="4 5">
    <name type="scientific">Thalassiosira pseudonana</name>
    <name type="common">Marine diatom</name>
    <name type="synonym">Cyclotella nana</name>
    <dbReference type="NCBI Taxonomy" id="35128"/>
    <lineage>
        <taxon>Eukaryota</taxon>
        <taxon>Sar</taxon>
        <taxon>Stramenopiles</taxon>
        <taxon>Ochrophyta</taxon>
        <taxon>Bacillariophyta</taxon>
        <taxon>Coscinodiscophyceae</taxon>
        <taxon>Thalassiosirophycidae</taxon>
        <taxon>Thalassiosirales</taxon>
        <taxon>Thalassiosiraceae</taxon>
        <taxon>Thalassiosira</taxon>
    </lineage>
</organism>
<gene>
    <name evidence="4" type="ORF">THAPSDRAFT_22592</name>
</gene>
<dbReference type="KEGG" id="tps:THAPSDRAFT_22592"/>
<dbReference type="HOGENOM" id="CLU_040681_3_2_1"/>
<proteinExistence type="predicted"/>